<sequence>MPGKQLRKRPRQCQQAKSPEDVWRLVKQAAAEIDRRGVLNQNEEDRLLTAKAFRGALSQDEEDRLLAAKAYVQHATAPLNRSDKYGSFIVQLQEECKSTLQLLYTAVIRKNWLYYMHIADIPKLVELLIGNQAALSFKSKVLADLAVTHLPQGRYSQPNTIFTWPYQLTYFPETGARARRKTSIDATLTNPDATHMPGQENRTLSANIISPRTPGMPRRATEGQAAEVKWSRQSIITCFDEQFADVTRCAEGQTITMFFPSWGGSVGCLMTIPLDLPTAKRLLEELSGNVLRLMDDMLALEVKGGVVVVGGGFDFKSFTGQAIATKLSQQLWKYIEAGPGRQTELQYGMQCTDSVSLSISRKYCYLSIAIDTTDATRILDCLSS</sequence>
<dbReference type="GeneID" id="30026099"/>
<gene>
    <name evidence="2" type="ORF">ISF_09807</name>
</gene>
<proteinExistence type="predicted"/>
<evidence type="ECO:0000313" key="3">
    <source>
        <dbReference type="Proteomes" id="UP000076744"/>
    </source>
</evidence>
<reference evidence="2 3" key="1">
    <citation type="journal article" date="2016" name="Genome Biol. Evol.">
        <title>Divergent and convergent evolution of fungal pathogenicity.</title>
        <authorList>
            <person name="Shang Y."/>
            <person name="Xiao G."/>
            <person name="Zheng P."/>
            <person name="Cen K."/>
            <person name="Zhan S."/>
            <person name="Wang C."/>
        </authorList>
    </citation>
    <scope>NUCLEOTIDE SEQUENCE [LARGE SCALE GENOMIC DNA]</scope>
    <source>
        <strain evidence="2 3">ARSEF 2679</strain>
    </source>
</reference>
<feature type="region of interest" description="Disordered" evidence="1">
    <location>
        <begin position="1"/>
        <end position="20"/>
    </location>
</feature>
<name>A0A167BY47_CORFA</name>
<feature type="compositionally biased region" description="Basic residues" evidence="1">
    <location>
        <begin position="1"/>
        <end position="11"/>
    </location>
</feature>
<protein>
    <submittedName>
        <fullName evidence="2">Uncharacterized protein</fullName>
    </submittedName>
</protein>
<dbReference type="Proteomes" id="UP000076744">
    <property type="component" value="Unassembled WGS sequence"/>
</dbReference>
<comment type="caution">
    <text evidence="2">The sequence shown here is derived from an EMBL/GenBank/DDBJ whole genome shotgun (WGS) entry which is preliminary data.</text>
</comment>
<accession>A0A167BY47</accession>
<evidence type="ECO:0000313" key="2">
    <source>
        <dbReference type="EMBL" id="OAA40556.1"/>
    </source>
</evidence>
<dbReference type="RefSeq" id="XP_018699405.1">
    <property type="nucleotide sequence ID" value="XM_018853408.1"/>
</dbReference>
<keyword evidence="3" id="KW-1185">Reference proteome</keyword>
<evidence type="ECO:0000256" key="1">
    <source>
        <dbReference type="SAM" id="MobiDB-lite"/>
    </source>
</evidence>
<dbReference type="AlphaFoldDB" id="A0A167BY47"/>
<dbReference type="EMBL" id="AZHB01000076">
    <property type="protein sequence ID" value="OAA40556.1"/>
    <property type="molecule type" value="Genomic_DNA"/>
</dbReference>
<organism evidence="2 3">
    <name type="scientific">Cordyceps fumosorosea (strain ARSEF 2679)</name>
    <name type="common">Isaria fumosorosea</name>
    <dbReference type="NCBI Taxonomy" id="1081104"/>
    <lineage>
        <taxon>Eukaryota</taxon>
        <taxon>Fungi</taxon>
        <taxon>Dikarya</taxon>
        <taxon>Ascomycota</taxon>
        <taxon>Pezizomycotina</taxon>
        <taxon>Sordariomycetes</taxon>
        <taxon>Hypocreomycetidae</taxon>
        <taxon>Hypocreales</taxon>
        <taxon>Cordycipitaceae</taxon>
        <taxon>Cordyceps</taxon>
    </lineage>
</organism>